<name>A0A5N5TI47_9CRUS</name>
<organism evidence="2 3">
    <name type="scientific">Armadillidium nasatum</name>
    <dbReference type="NCBI Taxonomy" id="96803"/>
    <lineage>
        <taxon>Eukaryota</taxon>
        <taxon>Metazoa</taxon>
        <taxon>Ecdysozoa</taxon>
        <taxon>Arthropoda</taxon>
        <taxon>Crustacea</taxon>
        <taxon>Multicrustacea</taxon>
        <taxon>Malacostraca</taxon>
        <taxon>Eumalacostraca</taxon>
        <taxon>Peracarida</taxon>
        <taxon>Isopoda</taxon>
        <taxon>Oniscidea</taxon>
        <taxon>Crinocheta</taxon>
        <taxon>Armadillidiidae</taxon>
        <taxon>Armadillidium</taxon>
    </lineage>
</organism>
<reference evidence="2 3" key="1">
    <citation type="journal article" date="2019" name="PLoS Biol.">
        <title>Sex chromosomes control vertical transmission of feminizing Wolbachia symbionts in an isopod.</title>
        <authorList>
            <person name="Becking T."/>
            <person name="Chebbi M.A."/>
            <person name="Giraud I."/>
            <person name="Moumen B."/>
            <person name="Laverre T."/>
            <person name="Caubet Y."/>
            <person name="Peccoud J."/>
            <person name="Gilbert C."/>
            <person name="Cordaux R."/>
        </authorList>
    </citation>
    <scope>NUCLEOTIDE SEQUENCE [LARGE SCALE GENOMIC DNA]</scope>
    <source>
        <strain evidence="2">ANa2</strain>
        <tissue evidence="2">Whole body excluding digestive tract and cuticle</tissue>
    </source>
</reference>
<dbReference type="OrthoDB" id="289913at2759"/>
<protein>
    <submittedName>
        <fullName evidence="2">Uncharacterized protein</fullName>
    </submittedName>
</protein>
<evidence type="ECO:0000313" key="2">
    <source>
        <dbReference type="EMBL" id="KAB7505859.1"/>
    </source>
</evidence>
<feature type="non-terminal residue" evidence="2">
    <location>
        <position position="1"/>
    </location>
</feature>
<feature type="region of interest" description="Disordered" evidence="1">
    <location>
        <begin position="49"/>
        <end position="125"/>
    </location>
</feature>
<dbReference type="EMBL" id="SEYY01001086">
    <property type="protein sequence ID" value="KAB7505859.1"/>
    <property type="molecule type" value="Genomic_DNA"/>
</dbReference>
<sequence>YYLGYEYKMANSLTSNDIKEEEEESTLKESSDLLMQLDLQLETLDDDEFHLPPVSELPTLDSILNEDDDPGSVSDSELNPNASLKPNYSGENFETASVLSKESSDSKSRTSFDQRQAHFRRETRSKSSGSVLRQISLKGIASQLINAHVSL</sequence>
<accession>A0A5N5TI47</accession>
<feature type="compositionally biased region" description="Basic and acidic residues" evidence="1">
    <location>
        <begin position="102"/>
        <end position="125"/>
    </location>
</feature>
<evidence type="ECO:0000313" key="3">
    <source>
        <dbReference type="Proteomes" id="UP000326759"/>
    </source>
</evidence>
<dbReference type="AlphaFoldDB" id="A0A5N5TI47"/>
<comment type="caution">
    <text evidence="2">The sequence shown here is derived from an EMBL/GenBank/DDBJ whole genome shotgun (WGS) entry which is preliminary data.</text>
</comment>
<dbReference type="Proteomes" id="UP000326759">
    <property type="component" value="Unassembled WGS sequence"/>
</dbReference>
<feature type="compositionally biased region" description="Polar residues" evidence="1">
    <location>
        <begin position="73"/>
        <end position="95"/>
    </location>
</feature>
<evidence type="ECO:0000256" key="1">
    <source>
        <dbReference type="SAM" id="MobiDB-lite"/>
    </source>
</evidence>
<keyword evidence="3" id="KW-1185">Reference proteome</keyword>
<proteinExistence type="predicted"/>
<gene>
    <name evidence="2" type="ORF">Anas_03151</name>
</gene>